<proteinExistence type="predicted"/>
<comment type="caution">
    <text evidence="1">The sequence shown here is derived from an EMBL/GenBank/DDBJ whole genome shotgun (WGS) entry which is preliminary data.</text>
</comment>
<dbReference type="AlphaFoldDB" id="A0A081QB00"/>
<dbReference type="EMBL" id="JPFW01000008">
    <property type="protein sequence ID" value="KEQ40123.1"/>
    <property type="molecule type" value="Genomic_DNA"/>
</dbReference>
<protein>
    <submittedName>
        <fullName evidence="1">Uncharacterized protein</fullName>
    </submittedName>
</protein>
<evidence type="ECO:0000313" key="2">
    <source>
        <dbReference type="Proteomes" id="UP000028030"/>
    </source>
</evidence>
<organism evidence="1 2">
    <name type="scientific">Streptococcus mitis</name>
    <dbReference type="NCBI Taxonomy" id="28037"/>
    <lineage>
        <taxon>Bacteria</taxon>
        <taxon>Bacillati</taxon>
        <taxon>Bacillota</taxon>
        <taxon>Bacilli</taxon>
        <taxon>Lactobacillales</taxon>
        <taxon>Streptococcaceae</taxon>
        <taxon>Streptococcus</taxon>
        <taxon>Streptococcus mitis group</taxon>
    </lineage>
</organism>
<evidence type="ECO:0000313" key="1">
    <source>
        <dbReference type="EMBL" id="KEQ40123.1"/>
    </source>
</evidence>
<reference evidence="1 2" key="1">
    <citation type="submission" date="2014-05" db="EMBL/GenBank/DDBJ databases">
        <authorList>
            <person name="Daugherty S.C."/>
            <person name="Tallon L.J."/>
            <person name="Sadzewicz L."/>
            <person name="Kilian M."/>
            <person name="Tettelin H."/>
        </authorList>
    </citation>
    <scope>NUCLEOTIDE SEQUENCE [LARGE SCALE GENOMIC DNA]</scope>
    <source>
        <strain evidence="1 2">SK642</strain>
    </source>
</reference>
<gene>
    <name evidence="1" type="ORF">SK642_1381</name>
</gene>
<name>A0A081QB00_STRMT</name>
<accession>A0A081QB00</accession>
<dbReference type="Proteomes" id="UP000028030">
    <property type="component" value="Unassembled WGS sequence"/>
</dbReference>
<sequence>MIVPIPEKTTTGIKETSIFVFNLKKLKYPKIDKNNKSILKTISMVTPSL</sequence>
<dbReference type="PATRIC" id="fig|28037.97.peg.1318"/>